<dbReference type="EMBL" id="QLUW01000004">
    <property type="protein sequence ID" value="RAP74789.1"/>
    <property type="molecule type" value="Genomic_DNA"/>
</dbReference>
<evidence type="ECO:0000259" key="13">
    <source>
        <dbReference type="Pfam" id="PF11975"/>
    </source>
</evidence>
<keyword evidence="10" id="KW-0170">Cobalt</keyword>
<dbReference type="SUPFAM" id="SSF51735">
    <property type="entry name" value="NAD(P)-binding Rossmann-fold domains"/>
    <property type="match status" value="1"/>
</dbReference>
<comment type="caution">
    <text evidence="14">The sequence shown here is derived from an EMBL/GenBank/DDBJ whole genome shotgun (WGS) entry which is preliminary data.</text>
</comment>
<dbReference type="GO" id="GO:0004553">
    <property type="term" value="F:hydrolase activity, hydrolyzing O-glycosyl compounds"/>
    <property type="evidence" value="ECO:0007669"/>
    <property type="project" value="InterPro"/>
</dbReference>
<evidence type="ECO:0000256" key="1">
    <source>
        <dbReference type="ARBA" id="ARBA00001936"/>
    </source>
</evidence>
<evidence type="ECO:0000256" key="12">
    <source>
        <dbReference type="RuleBase" id="RU361152"/>
    </source>
</evidence>
<accession>A0A328TWC3</accession>
<organism evidence="14 15">
    <name type="scientific">Paenibacillus montanisoli</name>
    <dbReference type="NCBI Taxonomy" id="2081970"/>
    <lineage>
        <taxon>Bacteria</taxon>
        <taxon>Bacillati</taxon>
        <taxon>Bacillota</taxon>
        <taxon>Bacilli</taxon>
        <taxon>Bacillales</taxon>
        <taxon>Paenibacillaceae</taxon>
        <taxon>Paenibacillus</taxon>
    </lineage>
</organism>
<evidence type="ECO:0000256" key="10">
    <source>
        <dbReference type="PIRSR" id="PIRSR601088-3"/>
    </source>
</evidence>
<gene>
    <name evidence="14" type="ORF">DL346_22385</name>
</gene>
<comment type="cofactor">
    <cofactor evidence="1">
        <name>Mn(2+)</name>
        <dbReference type="ChEBI" id="CHEBI:29035"/>
    </cofactor>
</comment>
<evidence type="ECO:0000256" key="8">
    <source>
        <dbReference type="ARBA" id="ARBA00023295"/>
    </source>
</evidence>
<keyword evidence="10" id="KW-0408">Iron</keyword>
<evidence type="ECO:0000256" key="4">
    <source>
        <dbReference type="ARBA" id="ARBA00022801"/>
    </source>
</evidence>
<evidence type="ECO:0000313" key="15">
    <source>
        <dbReference type="Proteomes" id="UP000249260"/>
    </source>
</evidence>
<evidence type="ECO:0000256" key="9">
    <source>
        <dbReference type="PIRSR" id="PIRSR601088-2"/>
    </source>
</evidence>
<evidence type="ECO:0000256" key="3">
    <source>
        <dbReference type="ARBA" id="ARBA00022723"/>
    </source>
</evidence>
<dbReference type="Proteomes" id="UP000249260">
    <property type="component" value="Unassembled WGS sequence"/>
</dbReference>
<keyword evidence="15" id="KW-1185">Reference proteome</keyword>
<comment type="similarity">
    <text evidence="2 12">Belongs to the glycosyl hydrolase 4 family.</text>
</comment>
<evidence type="ECO:0000256" key="6">
    <source>
        <dbReference type="ARBA" id="ARBA00023211"/>
    </source>
</evidence>
<dbReference type="InterPro" id="IPR001088">
    <property type="entry name" value="Glyco_hydro_4"/>
</dbReference>
<evidence type="ECO:0000313" key="14">
    <source>
        <dbReference type="EMBL" id="RAP74789.1"/>
    </source>
</evidence>
<reference evidence="14 15" key="1">
    <citation type="submission" date="2018-06" db="EMBL/GenBank/DDBJ databases">
        <title>Paenibacillus montanisoli sp. nov., isolated from mountain area soil.</title>
        <authorList>
            <person name="Wu M."/>
        </authorList>
    </citation>
    <scope>NUCLEOTIDE SEQUENCE [LARGE SCALE GENOMIC DNA]</scope>
    <source>
        <strain evidence="14 15">RA17</strain>
    </source>
</reference>
<keyword evidence="10" id="KW-0533">Nickel</keyword>
<feature type="binding site" evidence="10">
    <location>
        <position position="199"/>
    </location>
    <ligand>
        <name>Mn(2+)</name>
        <dbReference type="ChEBI" id="CHEBI:29035"/>
    </ligand>
</feature>
<dbReference type="SUPFAM" id="SSF56327">
    <property type="entry name" value="LDH C-terminal domain-like"/>
    <property type="match status" value="1"/>
</dbReference>
<dbReference type="AlphaFoldDB" id="A0A328TWC3"/>
<evidence type="ECO:0000256" key="7">
    <source>
        <dbReference type="ARBA" id="ARBA00023277"/>
    </source>
</evidence>
<dbReference type="PANTHER" id="PTHR32092">
    <property type="entry name" value="6-PHOSPHO-BETA-GLUCOSIDASE-RELATED"/>
    <property type="match status" value="1"/>
</dbReference>
<dbReference type="Pfam" id="PF02056">
    <property type="entry name" value="Glyco_hydro_4"/>
    <property type="match status" value="1"/>
</dbReference>
<dbReference type="GO" id="GO:0005975">
    <property type="term" value="P:carbohydrate metabolic process"/>
    <property type="evidence" value="ECO:0007669"/>
    <property type="project" value="InterPro"/>
</dbReference>
<keyword evidence="3 10" id="KW-0479">Metal-binding</keyword>
<feature type="domain" description="Glycosyl hydrolase family 4 C-terminal" evidence="13">
    <location>
        <begin position="195"/>
        <end position="426"/>
    </location>
</feature>
<dbReference type="PRINTS" id="PR00732">
    <property type="entry name" value="GLHYDRLASE4"/>
</dbReference>
<dbReference type="InterPro" id="IPR036291">
    <property type="entry name" value="NAD(P)-bd_dom_sf"/>
</dbReference>
<dbReference type="GO" id="GO:0046872">
    <property type="term" value="F:metal ion binding"/>
    <property type="evidence" value="ECO:0007669"/>
    <property type="project" value="UniProtKB-KW"/>
</dbReference>
<feature type="site" description="Increases basicity of active site Tyr" evidence="11">
    <location>
        <position position="110"/>
    </location>
</feature>
<dbReference type="RefSeq" id="WP_112884576.1">
    <property type="nucleotide sequence ID" value="NZ_QLUW01000004.1"/>
</dbReference>
<evidence type="ECO:0000256" key="2">
    <source>
        <dbReference type="ARBA" id="ARBA00010141"/>
    </source>
</evidence>
<proteinExistence type="inferred from homology"/>
<sequence>MAKKIVLIGAGSAMFTQGLVADLLRTAERQEWHLALVDTDPAALRSITALCRKMIDAKQSNVQLSSSSDRRDVLPGADYVVATVGVGGRRAWEQDVFIPRKYGVYQPVGDTAMPGGISRAMRMIPAMVDIVRDVQRICPDAYFFNYSNPMTVICRAIKKATEMPVIGLCHGVNYSEEALAHFAGVPRNEFTSYAVGVNHLTFMYKFFHKGKNALPLLREKYRTFIAEGGFEKDYAKLGHVFAEMGGETPKLGDPFAWEIFDRYGAFAAPGDRHICEFFPEQFPGGNYYGKTFGIDGYSFEKVIEYGDNIYADMDKLAHSEGPLPDDFFDKLSGEHEQLMDIIDSIENDKRAVFSVNVTNNGTVPNLPKDAVVEVPASATGFGFAPLQMNDFPSVLAQLLAKPIAIHELTVDAALTGDRNLFVEAVLAGGYLNDRSAVARMVDELIEAQIQYLPQFQ</sequence>
<protein>
    <recommendedName>
        <fullName evidence="13">Glycosyl hydrolase family 4 C-terminal domain-containing protein</fullName>
    </recommendedName>
</protein>
<dbReference type="InterPro" id="IPR015955">
    <property type="entry name" value="Lactate_DH/Glyco_Ohase_4_C"/>
</dbReference>
<dbReference type="GO" id="GO:0016616">
    <property type="term" value="F:oxidoreductase activity, acting on the CH-OH group of donors, NAD or NADP as acceptor"/>
    <property type="evidence" value="ECO:0007669"/>
    <property type="project" value="InterPro"/>
</dbReference>
<keyword evidence="5 12" id="KW-0520">NAD</keyword>
<dbReference type="InterPro" id="IPR053715">
    <property type="entry name" value="GH4_Enzyme_sf"/>
</dbReference>
<keyword evidence="6 10" id="KW-0464">Manganese</keyword>
<dbReference type="PANTHER" id="PTHR32092:SF6">
    <property type="entry name" value="ALPHA-GALACTOSIDASE"/>
    <property type="match status" value="1"/>
</dbReference>
<dbReference type="Gene3D" id="3.90.1820.10">
    <property type="entry name" value="AglA-like glucosidase"/>
    <property type="match status" value="1"/>
</dbReference>
<keyword evidence="8 12" id="KW-0326">Glycosidase</keyword>
<keyword evidence="7" id="KW-0119">Carbohydrate metabolism</keyword>
<comment type="cofactor">
    <cofactor evidence="12">
        <name>NAD(+)</name>
        <dbReference type="ChEBI" id="CHEBI:57540"/>
    </cofactor>
    <text evidence="12">Binds 1 NAD(+) per subunit.</text>
</comment>
<dbReference type="Pfam" id="PF11975">
    <property type="entry name" value="Glyco_hydro_4C"/>
    <property type="match status" value="1"/>
</dbReference>
<name>A0A328TWC3_9BACL</name>
<keyword evidence="4 12" id="KW-0378">Hydrolase</keyword>
<dbReference type="InterPro" id="IPR022616">
    <property type="entry name" value="Glyco_hydro_4_C"/>
</dbReference>
<evidence type="ECO:0000256" key="11">
    <source>
        <dbReference type="PIRSR" id="PIRSR601088-4"/>
    </source>
</evidence>
<feature type="binding site" evidence="10">
    <location>
        <position position="169"/>
    </location>
    <ligand>
        <name>Mn(2+)</name>
        <dbReference type="ChEBI" id="CHEBI:29035"/>
    </ligand>
</feature>
<dbReference type="OrthoDB" id="9808275at2"/>
<feature type="binding site" evidence="9">
    <location>
        <position position="148"/>
    </location>
    <ligand>
        <name>substrate</name>
    </ligand>
</feature>
<evidence type="ECO:0000256" key="5">
    <source>
        <dbReference type="ARBA" id="ARBA00023027"/>
    </source>
</evidence>